<evidence type="ECO:0000313" key="2">
    <source>
        <dbReference type="Proteomes" id="UP000001876"/>
    </source>
</evidence>
<keyword evidence="2" id="KW-1185">Reference proteome</keyword>
<dbReference type="KEGG" id="mpp:MICPUCDRAFT_66077"/>
<name>C1NAH5_MICPC</name>
<organism evidence="2">
    <name type="scientific">Micromonas pusilla (strain CCMP1545)</name>
    <name type="common">Picoplanktonic green alga</name>
    <dbReference type="NCBI Taxonomy" id="564608"/>
    <lineage>
        <taxon>Eukaryota</taxon>
        <taxon>Viridiplantae</taxon>
        <taxon>Chlorophyta</taxon>
        <taxon>Mamiellophyceae</taxon>
        <taxon>Mamiellales</taxon>
        <taxon>Mamiellaceae</taxon>
        <taxon>Micromonas</taxon>
    </lineage>
</organism>
<dbReference type="Proteomes" id="UP000001876">
    <property type="component" value="Unassembled WGS sequence"/>
</dbReference>
<sequence length="154" mass="17000">MHLNSTPSGMTSSNFAEGYFLQASSSSAPTGLVRETCVYFFFCFLPVYNSLKSVQYTVRSTSTSVFSVCSSPRSAASFRTTGKLRMSHSLRMYSCSRTSNLWSREVDPVTVNCPIRIFRPDTLLLKNDANRSNLLPVNTSSCASRSMNGLKFAA</sequence>
<accession>C1NAH5</accession>
<dbReference type="GeneID" id="9690351"/>
<dbReference type="EMBL" id="GG663753">
    <property type="protein sequence ID" value="EEH50891.1"/>
    <property type="molecule type" value="Genomic_DNA"/>
</dbReference>
<proteinExistence type="predicted"/>
<dbReference type="AlphaFoldDB" id="C1NAH5"/>
<evidence type="ECO:0000313" key="1">
    <source>
        <dbReference type="EMBL" id="EEH50891.1"/>
    </source>
</evidence>
<reference evidence="1 2" key="1">
    <citation type="journal article" date="2009" name="Science">
        <title>Green evolution and dynamic adaptations revealed by genomes of the marine picoeukaryotes Micromonas.</title>
        <authorList>
            <person name="Worden A.Z."/>
            <person name="Lee J.H."/>
            <person name="Mock T."/>
            <person name="Rouze P."/>
            <person name="Simmons M.P."/>
            <person name="Aerts A.L."/>
            <person name="Allen A.E."/>
            <person name="Cuvelier M.L."/>
            <person name="Derelle E."/>
            <person name="Everett M.V."/>
            <person name="Foulon E."/>
            <person name="Grimwood J."/>
            <person name="Gundlach H."/>
            <person name="Henrissat B."/>
            <person name="Napoli C."/>
            <person name="McDonald S.M."/>
            <person name="Parker M.S."/>
            <person name="Rombauts S."/>
            <person name="Salamov A."/>
            <person name="Von Dassow P."/>
            <person name="Badger J.H."/>
            <person name="Coutinho P.M."/>
            <person name="Demir E."/>
            <person name="Dubchak I."/>
            <person name="Gentemann C."/>
            <person name="Eikrem W."/>
            <person name="Gready J.E."/>
            <person name="John U."/>
            <person name="Lanier W."/>
            <person name="Lindquist E.A."/>
            <person name="Lucas S."/>
            <person name="Mayer K.F."/>
            <person name="Moreau H."/>
            <person name="Not F."/>
            <person name="Otillar R."/>
            <person name="Panaud O."/>
            <person name="Pangilinan J."/>
            <person name="Paulsen I."/>
            <person name="Piegu B."/>
            <person name="Poliakov A."/>
            <person name="Robbens S."/>
            <person name="Schmutz J."/>
            <person name="Toulza E."/>
            <person name="Wyss T."/>
            <person name="Zelensky A."/>
            <person name="Zhou K."/>
            <person name="Armbrust E.V."/>
            <person name="Bhattacharya D."/>
            <person name="Goodenough U.W."/>
            <person name="Van de Peer Y."/>
            <person name="Grigoriev I.V."/>
        </authorList>
    </citation>
    <scope>NUCLEOTIDE SEQUENCE [LARGE SCALE GENOMIC DNA]</scope>
    <source>
        <strain evidence="1 2">CCMP1545</strain>
    </source>
</reference>
<gene>
    <name evidence="1" type="ORF">MICPUCDRAFT_66077</name>
</gene>
<protein>
    <submittedName>
        <fullName evidence="1">Predicted protein</fullName>
    </submittedName>
</protein>
<dbReference type="RefSeq" id="XP_003064911.1">
    <property type="nucleotide sequence ID" value="XM_003064865.1"/>
</dbReference>